<gene>
    <name evidence="1" type="ORF">PSNMU_V1.4_AUG-EV-PASAV3_0119010</name>
</gene>
<organism evidence="1 2">
    <name type="scientific">Pseudo-nitzschia multistriata</name>
    <dbReference type="NCBI Taxonomy" id="183589"/>
    <lineage>
        <taxon>Eukaryota</taxon>
        <taxon>Sar</taxon>
        <taxon>Stramenopiles</taxon>
        <taxon>Ochrophyta</taxon>
        <taxon>Bacillariophyta</taxon>
        <taxon>Bacillariophyceae</taxon>
        <taxon>Bacillariophycidae</taxon>
        <taxon>Bacillariales</taxon>
        <taxon>Bacillariaceae</taxon>
        <taxon>Pseudo-nitzschia</taxon>
    </lineage>
</organism>
<dbReference type="Proteomes" id="UP000291116">
    <property type="component" value="Unassembled WGS sequence"/>
</dbReference>
<proteinExistence type="predicted"/>
<reference evidence="1 2" key="1">
    <citation type="submission" date="2019-01" db="EMBL/GenBank/DDBJ databases">
        <authorList>
            <person name="Ferrante I. M."/>
        </authorList>
    </citation>
    <scope>NUCLEOTIDE SEQUENCE [LARGE SCALE GENOMIC DNA]</scope>
    <source>
        <strain evidence="1 2">B856</strain>
    </source>
</reference>
<evidence type="ECO:0000313" key="1">
    <source>
        <dbReference type="EMBL" id="VEU44767.1"/>
    </source>
</evidence>
<evidence type="ECO:0000313" key="2">
    <source>
        <dbReference type="Proteomes" id="UP000291116"/>
    </source>
</evidence>
<sequence length="139" mass="15300">MTSPSRNRWRPKKTGAHATFTAMWPSQSWTKGLPNGEADADALEILDTANPMHVYSVVHTGPNSLSGGVHDGRSILRYQPPSLVPLMTNGTPVKGRVVCPSIHQRDAGTAASSCRSRFRFPPRRTTLPKVPADSRWWRG</sequence>
<dbReference type="AlphaFoldDB" id="A0A448ZRU4"/>
<protein>
    <submittedName>
        <fullName evidence="1">Uncharacterized protein</fullName>
    </submittedName>
</protein>
<keyword evidence="2" id="KW-1185">Reference proteome</keyword>
<name>A0A448ZRU4_9STRA</name>
<dbReference type="EMBL" id="CAACVS010000663">
    <property type="protein sequence ID" value="VEU44767.1"/>
    <property type="molecule type" value="Genomic_DNA"/>
</dbReference>
<accession>A0A448ZRU4</accession>